<proteinExistence type="predicted"/>
<keyword evidence="2" id="KW-1185">Reference proteome</keyword>
<dbReference type="EMBL" id="CP144693">
    <property type="protein sequence ID" value="WVZ00930.1"/>
    <property type="molecule type" value="Genomic_DNA"/>
</dbReference>
<reference evidence="1 2" key="1">
    <citation type="journal article" date="2023" name="Life. Sci Alliance">
        <title>Evolutionary insights into 3D genome organization and epigenetic landscape of Vigna mungo.</title>
        <authorList>
            <person name="Junaid A."/>
            <person name="Singh B."/>
            <person name="Bhatia S."/>
        </authorList>
    </citation>
    <scope>NUCLEOTIDE SEQUENCE [LARGE SCALE GENOMIC DNA]</scope>
    <source>
        <strain evidence="1">Urdbean</strain>
    </source>
</reference>
<dbReference type="Proteomes" id="UP001374535">
    <property type="component" value="Chromosome 8"/>
</dbReference>
<evidence type="ECO:0000313" key="1">
    <source>
        <dbReference type="EMBL" id="WVZ00930.1"/>
    </source>
</evidence>
<dbReference type="AlphaFoldDB" id="A0AAQ3MZR9"/>
<name>A0AAQ3MZR9_VIGMU</name>
<protein>
    <submittedName>
        <fullName evidence="1">Uncharacterized protein</fullName>
    </submittedName>
</protein>
<organism evidence="1 2">
    <name type="scientific">Vigna mungo</name>
    <name type="common">Black gram</name>
    <name type="synonym">Phaseolus mungo</name>
    <dbReference type="NCBI Taxonomy" id="3915"/>
    <lineage>
        <taxon>Eukaryota</taxon>
        <taxon>Viridiplantae</taxon>
        <taxon>Streptophyta</taxon>
        <taxon>Embryophyta</taxon>
        <taxon>Tracheophyta</taxon>
        <taxon>Spermatophyta</taxon>
        <taxon>Magnoliopsida</taxon>
        <taxon>eudicotyledons</taxon>
        <taxon>Gunneridae</taxon>
        <taxon>Pentapetalae</taxon>
        <taxon>rosids</taxon>
        <taxon>fabids</taxon>
        <taxon>Fabales</taxon>
        <taxon>Fabaceae</taxon>
        <taxon>Papilionoideae</taxon>
        <taxon>50 kb inversion clade</taxon>
        <taxon>NPAAA clade</taxon>
        <taxon>indigoferoid/millettioid clade</taxon>
        <taxon>Phaseoleae</taxon>
        <taxon>Vigna</taxon>
    </lineage>
</organism>
<accession>A0AAQ3MZR9</accession>
<evidence type="ECO:0000313" key="2">
    <source>
        <dbReference type="Proteomes" id="UP001374535"/>
    </source>
</evidence>
<gene>
    <name evidence="1" type="ORF">V8G54_026999</name>
</gene>
<sequence>MYVCMYMYVWCTLKNQINKSERNKCMLYTYTCAQKITKWFIQRKRSFMGGISRSNLSNSLNDTSLIKNDRPVPPLSCLFVSAFAPEVSESLPVSFCTTDLKLVASVSTYWVLIMTTFTGPLLHPPVAIVEKDEFFPCEKLKGLSRVSLEQKGLNRM</sequence>